<accession>A0A445J559</accession>
<comment type="caution">
    <text evidence="5">The sequence shown here is derived from an EMBL/GenBank/DDBJ whole genome shotgun (WGS) entry which is preliminary data.</text>
</comment>
<gene>
    <name evidence="5" type="ORF">D0Y65_025062</name>
</gene>
<dbReference type="InterPro" id="IPR011990">
    <property type="entry name" value="TPR-like_helical_dom_sf"/>
</dbReference>
<dbReference type="EMBL" id="QZWG01000009">
    <property type="protein sequence ID" value="RZB93532.1"/>
    <property type="molecule type" value="Genomic_DNA"/>
</dbReference>
<keyword evidence="6" id="KW-1185">Reference proteome</keyword>
<dbReference type="NCBIfam" id="TIGR00756">
    <property type="entry name" value="PPR"/>
    <property type="match status" value="4"/>
</dbReference>
<feature type="region of interest" description="Disordered" evidence="4">
    <location>
        <begin position="57"/>
        <end position="78"/>
    </location>
</feature>
<dbReference type="InterPro" id="IPR051114">
    <property type="entry name" value="Mito_RNA_Proc_CCM1"/>
</dbReference>
<feature type="repeat" description="PPR" evidence="3">
    <location>
        <begin position="384"/>
        <end position="418"/>
    </location>
</feature>
<evidence type="ECO:0000313" key="6">
    <source>
        <dbReference type="Proteomes" id="UP000289340"/>
    </source>
</evidence>
<feature type="repeat" description="PPR" evidence="3">
    <location>
        <begin position="266"/>
        <end position="300"/>
    </location>
</feature>
<comment type="similarity">
    <text evidence="1">Belongs to the PPR family. P subfamily.</text>
</comment>
<evidence type="ECO:0000313" key="5">
    <source>
        <dbReference type="EMBL" id="RZB93532.1"/>
    </source>
</evidence>
<dbReference type="AlphaFoldDB" id="A0A445J559"/>
<dbReference type="Gene3D" id="1.25.40.10">
    <property type="entry name" value="Tetratricopeptide repeat domain"/>
    <property type="match status" value="3"/>
</dbReference>
<dbReference type="PANTHER" id="PTHR47934">
    <property type="entry name" value="PENTATRICOPEPTIDE REPEAT-CONTAINING PROTEIN PET309, MITOCHONDRIAL"/>
    <property type="match status" value="1"/>
</dbReference>
<dbReference type="Pfam" id="PF13041">
    <property type="entry name" value="PPR_2"/>
    <property type="match status" value="2"/>
</dbReference>
<keyword evidence="2" id="KW-0677">Repeat</keyword>
<evidence type="ECO:0000256" key="2">
    <source>
        <dbReference type="ARBA" id="ARBA00022737"/>
    </source>
</evidence>
<name>A0A445J559_GLYSO</name>
<dbReference type="Proteomes" id="UP000289340">
    <property type="component" value="Chromosome 9"/>
</dbReference>
<proteinExistence type="inferred from homology"/>
<protein>
    <submittedName>
        <fullName evidence="5">Pentatricopeptide repeat-containing protein, mitochondrial</fullName>
    </submittedName>
</protein>
<evidence type="ECO:0000256" key="1">
    <source>
        <dbReference type="ARBA" id="ARBA00007626"/>
    </source>
</evidence>
<feature type="compositionally biased region" description="Low complexity" evidence="4">
    <location>
        <begin position="66"/>
        <end position="76"/>
    </location>
</feature>
<dbReference type="PROSITE" id="PS51375">
    <property type="entry name" value="PPR"/>
    <property type="match status" value="3"/>
</dbReference>
<organism evidence="5 6">
    <name type="scientific">Glycine soja</name>
    <name type="common">Wild soybean</name>
    <dbReference type="NCBI Taxonomy" id="3848"/>
    <lineage>
        <taxon>Eukaryota</taxon>
        <taxon>Viridiplantae</taxon>
        <taxon>Streptophyta</taxon>
        <taxon>Embryophyta</taxon>
        <taxon>Tracheophyta</taxon>
        <taxon>Spermatophyta</taxon>
        <taxon>Magnoliopsida</taxon>
        <taxon>eudicotyledons</taxon>
        <taxon>Gunneridae</taxon>
        <taxon>Pentapetalae</taxon>
        <taxon>rosids</taxon>
        <taxon>fabids</taxon>
        <taxon>Fabales</taxon>
        <taxon>Fabaceae</taxon>
        <taxon>Papilionoideae</taxon>
        <taxon>50 kb inversion clade</taxon>
        <taxon>NPAAA clade</taxon>
        <taxon>indigoferoid/millettioid clade</taxon>
        <taxon>Phaseoleae</taxon>
        <taxon>Glycine</taxon>
        <taxon>Glycine subgen. Soja</taxon>
    </lineage>
</organism>
<dbReference type="Pfam" id="PF01535">
    <property type="entry name" value="PPR"/>
    <property type="match status" value="3"/>
</dbReference>
<dbReference type="GO" id="GO:0006396">
    <property type="term" value="P:RNA processing"/>
    <property type="evidence" value="ECO:0007669"/>
    <property type="project" value="TreeGrafter"/>
</dbReference>
<dbReference type="InterPro" id="IPR002885">
    <property type="entry name" value="PPR_rpt"/>
</dbReference>
<feature type="repeat" description="PPR" evidence="3">
    <location>
        <begin position="349"/>
        <end position="383"/>
    </location>
</feature>
<reference evidence="5 6" key="1">
    <citation type="submission" date="2018-09" db="EMBL/GenBank/DDBJ databases">
        <title>A high-quality reference genome of wild soybean provides a powerful tool to mine soybean genomes.</title>
        <authorList>
            <person name="Xie M."/>
            <person name="Chung C.Y.L."/>
            <person name="Li M.-W."/>
            <person name="Wong F.-L."/>
            <person name="Chan T.-F."/>
            <person name="Lam H.-M."/>
        </authorList>
    </citation>
    <scope>NUCLEOTIDE SEQUENCE [LARGE SCALE GENOMIC DNA]</scope>
    <source>
        <strain evidence="6">cv. W05</strain>
        <tissue evidence="5">Hypocotyl of etiolated seedlings</tissue>
    </source>
</reference>
<evidence type="ECO:0000256" key="3">
    <source>
        <dbReference type="PROSITE-ProRule" id="PRU00708"/>
    </source>
</evidence>
<evidence type="ECO:0000256" key="4">
    <source>
        <dbReference type="SAM" id="MobiDB-lite"/>
    </source>
</evidence>
<dbReference type="GO" id="GO:0007005">
    <property type="term" value="P:mitochondrion organization"/>
    <property type="evidence" value="ECO:0007669"/>
    <property type="project" value="TreeGrafter"/>
</dbReference>
<dbReference type="PANTHER" id="PTHR47934:SF6">
    <property type="entry name" value="MITOCHONDRIAL GROUP I INTRON SPLICING FACTOR CCM1-RELATED"/>
    <property type="match status" value="1"/>
</dbReference>
<dbReference type="GO" id="GO:0005739">
    <property type="term" value="C:mitochondrion"/>
    <property type="evidence" value="ECO:0007669"/>
    <property type="project" value="TreeGrafter"/>
</dbReference>
<dbReference type="GO" id="GO:0003729">
    <property type="term" value="F:mRNA binding"/>
    <property type="evidence" value="ECO:0007669"/>
    <property type="project" value="TreeGrafter"/>
</dbReference>
<sequence>MLMQLRAFKLSFKVIHKHKPTLTTLWHPFASTALAHSNTPFTPSSSFSTFDVLQTISTTPPPTPSPSSHTSATPVSLTPSTPTYCKSHNLLRALALHDKMILRGVKTNCVVVSYILHYLGEMGLTLELGKVEDAVEMVEKMKMKLLDFLESQGVKPNSTTHKMIIECLCSGGKVLEAEAYFNSLEDTNIEIYSAMVNGFCEADLVKTSYEVFLKLSNQGDMAKEASCFKLLNKLCMTVLAALCQAGDMKNARTLFDVFVNRGFTPDVVTYTIMINSYRRMNCLQETHDLFQDMKRKGINPDVITFTVLLDGSLKAYLHKRFSPHGKGKTTSLYVSTILRDMEQMEINPDVVCYTVLIDGLMKTDNFQQAVSLFDKMIESGLEPDTVTYIALVSGLCNRGHMEKAVTLLNEMSSKGMIPDATHQCRNQKKKKNKKMNMLRIGHYDNGIFLIWDLRPKQNRNCFSMESESIKTTSNETCRELKTEKCITNG</sequence>